<dbReference type="InterPro" id="IPR010131">
    <property type="entry name" value="MdtP/NodT-like"/>
</dbReference>
<keyword evidence="5" id="KW-1185">Reference proteome</keyword>
<dbReference type="PANTHER" id="PTHR30203">
    <property type="entry name" value="OUTER MEMBRANE CATION EFFLUX PROTEIN"/>
    <property type="match status" value="1"/>
</dbReference>
<evidence type="ECO:0000256" key="2">
    <source>
        <dbReference type="SAM" id="Coils"/>
    </source>
</evidence>
<feature type="chain" id="PRO_5046037209" evidence="3">
    <location>
        <begin position="21"/>
        <end position="416"/>
    </location>
</feature>
<dbReference type="RefSeq" id="WP_283346804.1">
    <property type="nucleotide sequence ID" value="NZ_JASHIF010000033.1"/>
</dbReference>
<dbReference type="EMBL" id="JASHIF010000033">
    <property type="protein sequence ID" value="MDI9862568.1"/>
    <property type="molecule type" value="Genomic_DNA"/>
</dbReference>
<dbReference type="InterPro" id="IPR003423">
    <property type="entry name" value="OMP_efflux"/>
</dbReference>
<dbReference type="Proteomes" id="UP001236507">
    <property type="component" value="Unassembled WGS sequence"/>
</dbReference>
<dbReference type="PANTHER" id="PTHR30203:SF24">
    <property type="entry name" value="BLR4935 PROTEIN"/>
    <property type="match status" value="1"/>
</dbReference>
<evidence type="ECO:0000313" key="5">
    <source>
        <dbReference type="Proteomes" id="UP001236507"/>
    </source>
</evidence>
<sequence length="416" mass="47564">MMKRIKIVLLLSLVVGKGYAQNVISLTQALKTATEQNPYMKVGALGVDVSKADIVSAKLRPNPILNNQSLQALTPSQLTNNPKLLTGESMQTWWQLTKEFQLSGQRKNRIDYANQNVKLAEKEYAEFQRGLYTDVAFKWVEAWNTRKQIDLLKTAVNNIDTLVTINSYRFKKQIITETELYRTQLIAKQYKIQISELNQELRQQLNELQLMIGAKENVSISISADLGVDSFLKVDSLLADAYASRTDLQYYQTRKGAMESNIKLQQSLAFPRTEAGFIYNPQNTLPYFGIYATVELPFFDRNQGEIKKAKVQREQALTQIEAVQNTIRTEVQNASLQRETNQNNLKSYALITEQADQILKNVRYSYSVGGTTIIDFLEAQRSWLETQQQYTNLLHKYHQSQIQLLSVTGLINKLAQ</sequence>
<proteinExistence type="inferred from homology"/>
<evidence type="ECO:0000256" key="1">
    <source>
        <dbReference type="ARBA" id="ARBA00007613"/>
    </source>
</evidence>
<reference evidence="4 5" key="1">
    <citation type="submission" date="2023-05" db="EMBL/GenBank/DDBJ databases">
        <title>Novel species of genus Flectobacillus isolated from stream in China.</title>
        <authorList>
            <person name="Lu H."/>
        </authorList>
    </citation>
    <scope>NUCLEOTIDE SEQUENCE [LARGE SCALE GENOMIC DNA]</scope>
    <source>
        <strain evidence="4 5">KCTC 42575</strain>
    </source>
</reference>
<keyword evidence="3" id="KW-0732">Signal</keyword>
<feature type="signal peptide" evidence="3">
    <location>
        <begin position="1"/>
        <end position="20"/>
    </location>
</feature>
<gene>
    <name evidence="4" type="ORF">QM524_25305</name>
</gene>
<accession>A0ABT6YG45</accession>
<dbReference type="Gene3D" id="1.20.1600.10">
    <property type="entry name" value="Outer membrane efflux proteins (OEP)"/>
    <property type="match status" value="1"/>
</dbReference>
<keyword evidence="2" id="KW-0175">Coiled coil</keyword>
<dbReference type="Pfam" id="PF02321">
    <property type="entry name" value="OEP"/>
    <property type="match status" value="2"/>
</dbReference>
<dbReference type="SUPFAM" id="SSF56954">
    <property type="entry name" value="Outer membrane efflux proteins (OEP)"/>
    <property type="match status" value="1"/>
</dbReference>
<organism evidence="4 5">
    <name type="scientific">Flectobacillus roseus</name>
    <dbReference type="NCBI Taxonomy" id="502259"/>
    <lineage>
        <taxon>Bacteria</taxon>
        <taxon>Pseudomonadati</taxon>
        <taxon>Bacteroidota</taxon>
        <taxon>Cytophagia</taxon>
        <taxon>Cytophagales</taxon>
        <taxon>Flectobacillaceae</taxon>
        <taxon>Flectobacillus</taxon>
    </lineage>
</organism>
<comment type="caution">
    <text evidence="4">The sequence shown here is derived from an EMBL/GenBank/DDBJ whole genome shotgun (WGS) entry which is preliminary data.</text>
</comment>
<comment type="similarity">
    <text evidence="1">Belongs to the outer membrane factor (OMF) (TC 1.B.17) family.</text>
</comment>
<protein>
    <submittedName>
        <fullName evidence="4">TolC family protein</fullName>
    </submittedName>
</protein>
<evidence type="ECO:0000313" key="4">
    <source>
        <dbReference type="EMBL" id="MDI9862568.1"/>
    </source>
</evidence>
<feature type="coiled-coil region" evidence="2">
    <location>
        <begin position="187"/>
        <end position="218"/>
    </location>
</feature>
<evidence type="ECO:0000256" key="3">
    <source>
        <dbReference type="SAM" id="SignalP"/>
    </source>
</evidence>
<name>A0ABT6YG45_9BACT</name>